<dbReference type="RefSeq" id="WP_371871133.1">
    <property type="nucleotide sequence ID" value="NZ_BLKS01000003.1"/>
</dbReference>
<dbReference type="Proteomes" id="UP000465302">
    <property type="component" value="Unassembled WGS sequence"/>
</dbReference>
<sequence length="58" mass="6474">MAHRAEGRPDRVISTVDPDARHAHKTVHRRQDGFKAHLAIEPDTGIITDCTLTKARFG</sequence>
<reference evidence="1 2" key="1">
    <citation type="journal article" date="2019" name="Emerg. Microbes Infect.">
        <title>Comprehensive subspecies identification of 175 nontuberculous mycobacteria species based on 7547 genomic profiles.</title>
        <authorList>
            <person name="Matsumoto Y."/>
            <person name="Kinjo T."/>
            <person name="Motooka D."/>
            <person name="Nabeya D."/>
            <person name="Jung N."/>
            <person name="Uechi K."/>
            <person name="Horii T."/>
            <person name="Iida T."/>
            <person name="Fujita J."/>
            <person name="Nakamura S."/>
        </authorList>
    </citation>
    <scope>NUCLEOTIDE SEQUENCE [LARGE SCALE GENOMIC DNA]</scope>
    <source>
        <strain evidence="1 2">JCM 6377</strain>
    </source>
</reference>
<evidence type="ECO:0000313" key="1">
    <source>
        <dbReference type="EMBL" id="GFG55053.1"/>
    </source>
</evidence>
<proteinExistence type="predicted"/>
<organism evidence="1 2">
    <name type="scientific">Mycolicibacterium agri</name>
    <name type="common">Mycobacterium agri</name>
    <dbReference type="NCBI Taxonomy" id="36811"/>
    <lineage>
        <taxon>Bacteria</taxon>
        <taxon>Bacillati</taxon>
        <taxon>Actinomycetota</taxon>
        <taxon>Actinomycetes</taxon>
        <taxon>Mycobacteriales</taxon>
        <taxon>Mycobacteriaceae</taxon>
        <taxon>Mycolicibacterium</taxon>
    </lineage>
</organism>
<evidence type="ECO:0000313" key="2">
    <source>
        <dbReference type="Proteomes" id="UP000465302"/>
    </source>
</evidence>
<dbReference type="EMBL" id="BLKS01000003">
    <property type="protein sequence ID" value="GFG55053.1"/>
    <property type="molecule type" value="Genomic_DNA"/>
</dbReference>
<gene>
    <name evidence="1" type="ORF">MAGR_64940</name>
</gene>
<accession>A0A7I9WBF3</accession>
<name>A0A7I9WBF3_MYCAG</name>
<comment type="caution">
    <text evidence="1">The sequence shown here is derived from an EMBL/GenBank/DDBJ whole genome shotgun (WGS) entry which is preliminary data.</text>
</comment>
<protein>
    <submittedName>
        <fullName evidence="1">Uncharacterized protein</fullName>
    </submittedName>
</protein>
<dbReference type="AlphaFoldDB" id="A0A7I9WBF3"/>